<dbReference type="EMBL" id="NWTX01000003">
    <property type="protein sequence ID" value="PST47042.1"/>
    <property type="molecule type" value="Genomic_DNA"/>
</dbReference>
<dbReference type="InterPro" id="IPR047650">
    <property type="entry name" value="Transpos_IS110"/>
</dbReference>
<reference evidence="3 4" key="2">
    <citation type="submission" date="2018-03" db="EMBL/GenBank/DDBJ databases">
        <title>The comparative genomics of Bifidobacterium callitrichos reflects dietary carbohydrate utilization within the common marmoset gut.</title>
        <authorList>
            <person name="Rani A."/>
        </authorList>
    </citation>
    <scope>NUCLEOTIDE SEQUENCE [LARGE SCALE GENOMIC DNA]</scope>
    <source>
        <strain evidence="3 4">UMA51805</strain>
    </source>
</reference>
<gene>
    <name evidence="3" type="ORF">CPA40_03595</name>
</gene>
<dbReference type="AlphaFoldDB" id="A0A2T3GC50"/>
<sequence length="399" mass="43737">MTPDDIDLWVGLDVGKSAHHACALDRDGRTVYDKPLKQDERTIRAMLERLSGRGRVLLVVDQPNTIGSLPLTVARDMGVRVAYLPGSSMRKTADLLPGKAKTDRRDAYVIAWAALKLPESLRDAGPDDETLAALKILAGHDEDLAHESTRHINRLRSLLLHTHPAFERALKGERITRDATLALLERYGGPAAMNAAGADEVRRWARDNRLHAGRIIDDMFRTIGEQTVTVPGTATAESIIPAIVRDIRAIKERRRQVSEQVESLLEDHPLLTVLTSMPGIGVRTASNILLSIGGDVTGFASAAHLASYAGIAPVTSQSGTSIKGEKPARAGNKRLKNALWQAAFVASVKHPASRTYYKRKREQGKHHNAAIICLARRRCDVIYSMLKNGTLYQEQTLAA</sequence>
<dbReference type="Proteomes" id="UP000240228">
    <property type="component" value="Unassembled WGS sequence"/>
</dbReference>
<comment type="caution">
    <text evidence="3">The sequence shown here is derived from an EMBL/GenBank/DDBJ whole genome shotgun (WGS) entry which is preliminary data.</text>
</comment>
<dbReference type="PANTHER" id="PTHR33055:SF3">
    <property type="entry name" value="PUTATIVE TRANSPOSASE FOR IS117-RELATED"/>
    <property type="match status" value="1"/>
</dbReference>
<dbReference type="GO" id="GO:0003677">
    <property type="term" value="F:DNA binding"/>
    <property type="evidence" value="ECO:0007669"/>
    <property type="project" value="InterPro"/>
</dbReference>
<evidence type="ECO:0000259" key="1">
    <source>
        <dbReference type="Pfam" id="PF01548"/>
    </source>
</evidence>
<reference evidence="4" key="1">
    <citation type="submission" date="2017-09" db="EMBL/GenBank/DDBJ databases">
        <authorList>
            <person name="Sela D.A."/>
            <person name="Albert K."/>
        </authorList>
    </citation>
    <scope>NUCLEOTIDE SEQUENCE [LARGE SCALE GENOMIC DNA]</scope>
    <source>
        <strain evidence="4">UMA51805</strain>
    </source>
</reference>
<dbReference type="GO" id="GO:0006313">
    <property type="term" value="P:DNA transposition"/>
    <property type="evidence" value="ECO:0007669"/>
    <property type="project" value="InterPro"/>
</dbReference>
<dbReference type="InterPro" id="IPR003346">
    <property type="entry name" value="Transposase_20"/>
</dbReference>
<feature type="domain" description="Transposase IS116/IS110/IS902 C-terminal" evidence="2">
    <location>
        <begin position="273"/>
        <end position="358"/>
    </location>
</feature>
<keyword evidence="4" id="KW-1185">Reference proteome</keyword>
<organism evidence="3 4">
    <name type="scientific">Bifidobacterium callitrichos</name>
    <dbReference type="NCBI Taxonomy" id="762209"/>
    <lineage>
        <taxon>Bacteria</taxon>
        <taxon>Bacillati</taxon>
        <taxon>Actinomycetota</taxon>
        <taxon>Actinomycetes</taxon>
        <taxon>Bifidobacteriales</taxon>
        <taxon>Bifidobacteriaceae</taxon>
        <taxon>Bifidobacterium</taxon>
    </lineage>
</organism>
<feature type="domain" description="Transposase IS110-like N-terminal" evidence="1">
    <location>
        <begin position="10"/>
        <end position="164"/>
    </location>
</feature>
<evidence type="ECO:0000313" key="3">
    <source>
        <dbReference type="EMBL" id="PST47042.1"/>
    </source>
</evidence>
<dbReference type="PANTHER" id="PTHR33055">
    <property type="entry name" value="TRANSPOSASE FOR INSERTION SEQUENCE ELEMENT IS1111A"/>
    <property type="match status" value="1"/>
</dbReference>
<dbReference type="NCBIfam" id="NF033542">
    <property type="entry name" value="transpos_IS110"/>
    <property type="match status" value="1"/>
</dbReference>
<dbReference type="RefSeq" id="WP_107043742.1">
    <property type="nucleotide sequence ID" value="NZ_NWTX01000003.1"/>
</dbReference>
<evidence type="ECO:0000313" key="4">
    <source>
        <dbReference type="Proteomes" id="UP000240228"/>
    </source>
</evidence>
<protein>
    <submittedName>
        <fullName evidence="3">IS110 family transposase</fullName>
    </submittedName>
</protein>
<dbReference type="GO" id="GO:0004803">
    <property type="term" value="F:transposase activity"/>
    <property type="evidence" value="ECO:0007669"/>
    <property type="project" value="InterPro"/>
</dbReference>
<proteinExistence type="predicted"/>
<dbReference type="InterPro" id="IPR002525">
    <property type="entry name" value="Transp_IS110-like_N"/>
</dbReference>
<dbReference type="Pfam" id="PF01548">
    <property type="entry name" value="DEDD_Tnp_IS110"/>
    <property type="match status" value="1"/>
</dbReference>
<evidence type="ECO:0000259" key="2">
    <source>
        <dbReference type="Pfam" id="PF02371"/>
    </source>
</evidence>
<name>A0A2T3GC50_9BIFI</name>
<accession>A0A2T3GC50</accession>
<dbReference type="Pfam" id="PF02371">
    <property type="entry name" value="Transposase_20"/>
    <property type="match status" value="1"/>
</dbReference>